<dbReference type="InterPro" id="IPR011701">
    <property type="entry name" value="MFS"/>
</dbReference>
<keyword evidence="4 7" id="KW-0812">Transmembrane</keyword>
<comment type="subcellular location">
    <subcellularLocation>
        <location evidence="1">Cell membrane</location>
        <topology evidence="1">Multi-pass membrane protein</topology>
    </subcellularLocation>
</comment>
<evidence type="ECO:0000256" key="3">
    <source>
        <dbReference type="ARBA" id="ARBA00022475"/>
    </source>
</evidence>
<feature type="transmembrane region" description="Helical" evidence="7">
    <location>
        <begin position="129"/>
        <end position="148"/>
    </location>
</feature>
<dbReference type="EMBL" id="MPUH01000009">
    <property type="protein sequence ID" value="OMJ95646.1"/>
    <property type="molecule type" value="Genomic_DNA"/>
</dbReference>
<proteinExistence type="predicted"/>
<dbReference type="SUPFAM" id="SSF103473">
    <property type="entry name" value="MFS general substrate transporter"/>
    <property type="match status" value="1"/>
</dbReference>
<keyword evidence="10" id="KW-1185">Reference proteome</keyword>
<feature type="transmembrane region" description="Helical" evidence="7">
    <location>
        <begin position="169"/>
        <end position="189"/>
    </location>
</feature>
<evidence type="ECO:0000256" key="7">
    <source>
        <dbReference type="SAM" id="Phobius"/>
    </source>
</evidence>
<keyword evidence="6 7" id="KW-0472">Membrane</keyword>
<dbReference type="GO" id="GO:0022857">
    <property type="term" value="F:transmembrane transporter activity"/>
    <property type="evidence" value="ECO:0007669"/>
    <property type="project" value="InterPro"/>
</dbReference>
<reference evidence="9 10" key="1">
    <citation type="submission" date="2016-11" db="EMBL/GenBank/DDBJ databases">
        <title>The macronuclear genome of Stentor coeruleus: a giant cell with tiny introns.</title>
        <authorList>
            <person name="Slabodnick M."/>
            <person name="Ruby J.G."/>
            <person name="Reiff S.B."/>
            <person name="Swart E.C."/>
            <person name="Gosai S."/>
            <person name="Prabakaran S."/>
            <person name="Witkowska E."/>
            <person name="Larue G.E."/>
            <person name="Fisher S."/>
            <person name="Freeman R.M."/>
            <person name="Gunawardena J."/>
            <person name="Chu W."/>
            <person name="Stover N.A."/>
            <person name="Gregory B.D."/>
            <person name="Nowacki M."/>
            <person name="Derisi J."/>
            <person name="Roy S.W."/>
            <person name="Marshall W.F."/>
            <person name="Sood P."/>
        </authorList>
    </citation>
    <scope>NUCLEOTIDE SEQUENCE [LARGE SCALE GENOMIC DNA]</scope>
    <source>
        <strain evidence="9">WM001</strain>
    </source>
</reference>
<dbReference type="PANTHER" id="PTHR23517">
    <property type="entry name" value="RESISTANCE PROTEIN MDTM, PUTATIVE-RELATED-RELATED"/>
    <property type="match status" value="1"/>
</dbReference>
<organism evidence="9 10">
    <name type="scientific">Stentor coeruleus</name>
    <dbReference type="NCBI Taxonomy" id="5963"/>
    <lineage>
        <taxon>Eukaryota</taxon>
        <taxon>Sar</taxon>
        <taxon>Alveolata</taxon>
        <taxon>Ciliophora</taxon>
        <taxon>Postciliodesmatophora</taxon>
        <taxon>Heterotrichea</taxon>
        <taxon>Heterotrichida</taxon>
        <taxon>Stentoridae</taxon>
        <taxon>Stentor</taxon>
    </lineage>
</organism>
<feature type="transmembrane region" description="Helical" evidence="7">
    <location>
        <begin position="107"/>
        <end position="123"/>
    </location>
</feature>
<sequence length="457" mass="51480">MENCSKDTILEIEEHKKHNTLPPLTHFKHSIDHLLKSEKSLTIMFCINFFQSFQYYVLVTLIPLFFTNELNFSDVQSGAIFGGLGILIGLISLYLSSIMNTISLKRGLFISAFLGIIGFTFFITRNLILSLIGIFIQAWSCAMSWPFIEYGIKMYSSAEFRNISSSCYFMTNYLAGIIAGICIDGLRILFIDDTFVYSIIYSICILFLVISIGFTAACKDVENPDAEDLPIREVIGKKRFWRFGFLILLLILLRSACFGHLDASLPKYMVRMHGEDANFGIMLTVHSITMLLGVFFLTTLAFSYTNYTLIILGALIGTLGSLPLIFNSSMGSLTVFVVCVSVGESIWVPRLLDYTFSIAPEGHEGIYLAMSNCPFYFAMILTGMSSGLLLDTFCPVYDKEFCSLIWVVVFFSGIVIPLALFVLRSYIVQPELEIHPDIQCIKNRLQKLEDLEIDESS</sequence>
<gene>
    <name evidence="9" type="ORF">SteCoe_892</name>
</gene>
<dbReference type="Gene3D" id="1.20.1250.20">
    <property type="entry name" value="MFS general substrate transporter like domains"/>
    <property type="match status" value="1"/>
</dbReference>
<dbReference type="PROSITE" id="PS50850">
    <property type="entry name" value="MFS"/>
    <property type="match status" value="1"/>
</dbReference>
<dbReference type="Pfam" id="PF07690">
    <property type="entry name" value="MFS_1"/>
    <property type="match status" value="1"/>
</dbReference>
<evidence type="ECO:0000313" key="10">
    <source>
        <dbReference type="Proteomes" id="UP000187209"/>
    </source>
</evidence>
<accession>A0A1R2D355</accession>
<dbReference type="AlphaFoldDB" id="A0A1R2D355"/>
<dbReference type="InterPro" id="IPR036259">
    <property type="entry name" value="MFS_trans_sf"/>
</dbReference>
<evidence type="ECO:0000256" key="4">
    <source>
        <dbReference type="ARBA" id="ARBA00022692"/>
    </source>
</evidence>
<feature type="transmembrane region" description="Helical" evidence="7">
    <location>
        <begin position="239"/>
        <end position="261"/>
    </location>
</feature>
<comment type="caution">
    <text evidence="9">The sequence shown here is derived from an EMBL/GenBank/DDBJ whole genome shotgun (WGS) entry which is preliminary data.</text>
</comment>
<evidence type="ECO:0000256" key="1">
    <source>
        <dbReference type="ARBA" id="ARBA00004651"/>
    </source>
</evidence>
<keyword evidence="5 7" id="KW-1133">Transmembrane helix</keyword>
<evidence type="ECO:0000259" key="8">
    <source>
        <dbReference type="PROSITE" id="PS50850"/>
    </source>
</evidence>
<keyword evidence="2" id="KW-0813">Transport</keyword>
<protein>
    <recommendedName>
        <fullName evidence="8">Major facilitator superfamily (MFS) profile domain-containing protein</fullName>
    </recommendedName>
</protein>
<keyword evidence="3" id="KW-1003">Cell membrane</keyword>
<feature type="transmembrane region" description="Helical" evidence="7">
    <location>
        <begin position="309"/>
        <end position="326"/>
    </location>
</feature>
<name>A0A1R2D355_9CILI</name>
<feature type="transmembrane region" description="Helical" evidence="7">
    <location>
        <begin position="281"/>
        <end position="302"/>
    </location>
</feature>
<evidence type="ECO:0000256" key="6">
    <source>
        <dbReference type="ARBA" id="ARBA00023136"/>
    </source>
</evidence>
<feature type="transmembrane region" description="Helical" evidence="7">
    <location>
        <begin position="404"/>
        <end position="423"/>
    </location>
</feature>
<dbReference type="Proteomes" id="UP000187209">
    <property type="component" value="Unassembled WGS sequence"/>
</dbReference>
<feature type="transmembrane region" description="Helical" evidence="7">
    <location>
        <begin position="78"/>
        <end position="95"/>
    </location>
</feature>
<dbReference type="InterPro" id="IPR050171">
    <property type="entry name" value="MFS_Transporters"/>
</dbReference>
<dbReference type="OrthoDB" id="566532at2759"/>
<feature type="transmembrane region" description="Helical" evidence="7">
    <location>
        <begin position="195"/>
        <end position="218"/>
    </location>
</feature>
<dbReference type="PANTHER" id="PTHR23517:SF3">
    <property type="entry name" value="INTEGRAL MEMBRANE TRANSPORT PROTEIN"/>
    <property type="match status" value="1"/>
</dbReference>
<evidence type="ECO:0000313" key="9">
    <source>
        <dbReference type="EMBL" id="OMJ95646.1"/>
    </source>
</evidence>
<evidence type="ECO:0000256" key="5">
    <source>
        <dbReference type="ARBA" id="ARBA00022989"/>
    </source>
</evidence>
<feature type="domain" description="Major facilitator superfamily (MFS) profile" evidence="8">
    <location>
        <begin position="243"/>
        <end position="457"/>
    </location>
</feature>
<feature type="transmembrane region" description="Helical" evidence="7">
    <location>
        <begin position="41"/>
        <end position="66"/>
    </location>
</feature>
<dbReference type="GO" id="GO:0005886">
    <property type="term" value="C:plasma membrane"/>
    <property type="evidence" value="ECO:0007669"/>
    <property type="project" value="UniProtKB-SubCell"/>
</dbReference>
<evidence type="ECO:0000256" key="2">
    <source>
        <dbReference type="ARBA" id="ARBA00022448"/>
    </source>
</evidence>
<dbReference type="InterPro" id="IPR020846">
    <property type="entry name" value="MFS_dom"/>
</dbReference>